<dbReference type="EMBL" id="CM044703">
    <property type="protein sequence ID" value="KAI5674095.1"/>
    <property type="molecule type" value="Genomic_DNA"/>
</dbReference>
<comment type="caution">
    <text evidence="1">The sequence shown here is derived from an EMBL/GenBank/DDBJ whole genome shotgun (WGS) entry which is preliminary data.</text>
</comment>
<evidence type="ECO:0000313" key="2">
    <source>
        <dbReference type="Proteomes" id="UP001060085"/>
    </source>
</evidence>
<accession>A0ACC0BN65</accession>
<dbReference type="Proteomes" id="UP001060085">
    <property type="component" value="Linkage Group LG03"/>
</dbReference>
<sequence length="284" mass="32217">MKAAGTKEDDLLLTIGQPIVRGRYKSEKMKKDRSLPQTVDLTYYMWLLTLRDPNCQPLVAVVHGLWRLNAASVTRPCSVLLPVLVSSVSLLERTTRRRQLLLDLSVSISSYFLFGSGLVRLLTLRDPNRQPLVAAVHGRRHLDAASITCRYSLPSPVLVSSAMPLEQTLQQRASRRMEWWQKLRRAWAFIRSTLKRGKNTNGNKCLKNNSGGFEVSHNSGVEKGLLSLRDDVETCEYQDVHVMWDILNRLQAEETADQSPSGPSVINKKSHSWRTFFCSFSLVH</sequence>
<reference evidence="2" key="1">
    <citation type="journal article" date="2023" name="Nat. Plants">
        <title>Single-cell RNA sequencing provides a high-resolution roadmap for understanding the multicellular compartmentation of specialized metabolism.</title>
        <authorList>
            <person name="Sun S."/>
            <person name="Shen X."/>
            <person name="Li Y."/>
            <person name="Li Y."/>
            <person name="Wang S."/>
            <person name="Li R."/>
            <person name="Zhang H."/>
            <person name="Shen G."/>
            <person name="Guo B."/>
            <person name="Wei J."/>
            <person name="Xu J."/>
            <person name="St-Pierre B."/>
            <person name="Chen S."/>
            <person name="Sun C."/>
        </authorList>
    </citation>
    <scope>NUCLEOTIDE SEQUENCE [LARGE SCALE GENOMIC DNA]</scope>
</reference>
<gene>
    <name evidence="1" type="ORF">M9H77_14459</name>
</gene>
<protein>
    <submittedName>
        <fullName evidence="1">Uncharacterized protein</fullName>
    </submittedName>
</protein>
<keyword evidence="2" id="KW-1185">Reference proteome</keyword>
<evidence type="ECO:0000313" key="1">
    <source>
        <dbReference type="EMBL" id="KAI5674095.1"/>
    </source>
</evidence>
<proteinExistence type="predicted"/>
<name>A0ACC0BN65_CATRO</name>
<organism evidence="1 2">
    <name type="scientific">Catharanthus roseus</name>
    <name type="common">Madagascar periwinkle</name>
    <name type="synonym">Vinca rosea</name>
    <dbReference type="NCBI Taxonomy" id="4058"/>
    <lineage>
        <taxon>Eukaryota</taxon>
        <taxon>Viridiplantae</taxon>
        <taxon>Streptophyta</taxon>
        <taxon>Embryophyta</taxon>
        <taxon>Tracheophyta</taxon>
        <taxon>Spermatophyta</taxon>
        <taxon>Magnoliopsida</taxon>
        <taxon>eudicotyledons</taxon>
        <taxon>Gunneridae</taxon>
        <taxon>Pentapetalae</taxon>
        <taxon>asterids</taxon>
        <taxon>lamiids</taxon>
        <taxon>Gentianales</taxon>
        <taxon>Apocynaceae</taxon>
        <taxon>Rauvolfioideae</taxon>
        <taxon>Vinceae</taxon>
        <taxon>Catharanthinae</taxon>
        <taxon>Catharanthus</taxon>
    </lineage>
</organism>